<evidence type="ECO:0000313" key="4">
    <source>
        <dbReference type="Proteomes" id="UP000663870"/>
    </source>
</evidence>
<dbReference type="AlphaFoldDB" id="A0A814UCZ5"/>
<protein>
    <submittedName>
        <fullName evidence="3">Uncharacterized protein</fullName>
    </submittedName>
</protein>
<accession>A0A814UCZ5</accession>
<proteinExistence type="predicted"/>
<dbReference type="Proteomes" id="UP000663854">
    <property type="component" value="Unassembled WGS sequence"/>
</dbReference>
<dbReference type="Proteomes" id="UP000663870">
    <property type="component" value="Unassembled WGS sequence"/>
</dbReference>
<evidence type="ECO:0000256" key="1">
    <source>
        <dbReference type="SAM" id="MobiDB-lite"/>
    </source>
</evidence>
<dbReference type="EMBL" id="CAJNOL010000709">
    <property type="protein sequence ID" value="CAF1173578.1"/>
    <property type="molecule type" value="Genomic_DNA"/>
</dbReference>
<gene>
    <name evidence="3" type="ORF">JXQ802_LOCUS22937</name>
    <name evidence="2" type="ORF">PYM288_LOCUS13094</name>
</gene>
<comment type="caution">
    <text evidence="3">The sequence shown here is derived from an EMBL/GenBank/DDBJ whole genome shotgun (WGS) entry which is preliminary data.</text>
</comment>
<keyword evidence="4" id="KW-1185">Reference proteome</keyword>
<name>A0A814UCZ5_9BILA</name>
<sequence>MGRSPPDLSFEDYQPQYSRGGTEDPSSRIPPSHDNFIKLSMNATEWNFPVAWATDWLSQQILENQTTKNLCQ</sequence>
<evidence type="ECO:0000313" key="2">
    <source>
        <dbReference type="EMBL" id="CAF0970683.1"/>
    </source>
</evidence>
<reference evidence="3" key="1">
    <citation type="submission" date="2021-02" db="EMBL/GenBank/DDBJ databases">
        <authorList>
            <person name="Nowell W R."/>
        </authorList>
    </citation>
    <scope>NUCLEOTIDE SEQUENCE</scope>
</reference>
<feature type="region of interest" description="Disordered" evidence="1">
    <location>
        <begin position="1"/>
        <end position="32"/>
    </location>
</feature>
<dbReference type="EMBL" id="CAJNOH010000256">
    <property type="protein sequence ID" value="CAF0970683.1"/>
    <property type="molecule type" value="Genomic_DNA"/>
</dbReference>
<evidence type="ECO:0000313" key="3">
    <source>
        <dbReference type="EMBL" id="CAF1173578.1"/>
    </source>
</evidence>
<organism evidence="3 4">
    <name type="scientific">Rotaria sordida</name>
    <dbReference type="NCBI Taxonomy" id="392033"/>
    <lineage>
        <taxon>Eukaryota</taxon>
        <taxon>Metazoa</taxon>
        <taxon>Spiralia</taxon>
        <taxon>Gnathifera</taxon>
        <taxon>Rotifera</taxon>
        <taxon>Eurotatoria</taxon>
        <taxon>Bdelloidea</taxon>
        <taxon>Philodinida</taxon>
        <taxon>Philodinidae</taxon>
        <taxon>Rotaria</taxon>
    </lineage>
</organism>